<keyword evidence="4" id="KW-1185">Reference proteome</keyword>
<proteinExistence type="predicted"/>
<sequence length="327" mass="36708">MRLTPQYLLLALLSARAVVSIGLATDNEEFDARAVGGAFSFDGESAVRGFDGQEALEDLSARDLYDAEEDLFSRDFDDEDSLLGRDFDFGDVEELASRDEEEEVLGREFNVDELAEQIARDFIEDDELFGREVGLSEEALDVLGREFDEEDLFGRDLDDAVEQFMREMSENEDLFGRDVDDEDLLSRELEVDQVEDVSAREEVEVEARTASATSSAAAAPTASAGTTSTKPPTSLFFDKSRFSCNSIEKLMITYNKTRLSYKLWSARHKRARGAKNSKKEALAKTKMAERKEYMKRIVGALLRQGRPSRKSAAARKDALLALRKKKN</sequence>
<protein>
    <submittedName>
        <fullName evidence="3">Uncharacterized protein</fullName>
    </submittedName>
</protein>
<evidence type="ECO:0000313" key="3">
    <source>
        <dbReference type="EMBL" id="TFK22270.1"/>
    </source>
</evidence>
<feature type="signal peptide" evidence="2">
    <location>
        <begin position="1"/>
        <end position="24"/>
    </location>
</feature>
<accession>A0A5C3KP77</accession>
<dbReference type="OrthoDB" id="10653612at2759"/>
<feature type="chain" id="PRO_5022767554" evidence="2">
    <location>
        <begin position="25"/>
        <end position="327"/>
    </location>
</feature>
<evidence type="ECO:0000256" key="2">
    <source>
        <dbReference type="SAM" id="SignalP"/>
    </source>
</evidence>
<evidence type="ECO:0000256" key="1">
    <source>
        <dbReference type="SAM" id="MobiDB-lite"/>
    </source>
</evidence>
<dbReference type="Proteomes" id="UP000307440">
    <property type="component" value="Unassembled WGS sequence"/>
</dbReference>
<evidence type="ECO:0000313" key="4">
    <source>
        <dbReference type="Proteomes" id="UP000307440"/>
    </source>
</evidence>
<feature type="compositionally biased region" description="Low complexity" evidence="1">
    <location>
        <begin position="208"/>
        <end position="230"/>
    </location>
</feature>
<reference evidence="3 4" key="1">
    <citation type="journal article" date="2019" name="Nat. Ecol. Evol.">
        <title>Megaphylogeny resolves global patterns of mushroom evolution.</title>
        <authorList>
            <person name="Varga T."/>
            <person name="Krizsan K."/>
            <person name="Foldi C."/>
            <person name="Dima B."/>
            <person name="Sanchez-Garcia M."/>
            <person name="Sanchez-Ramirez S."/>
            <person name="Szollosi G.J."/>
            <person name="Szarkandi J.G."/>
            <person name="Papp V."/>
            <person name="Albert L."/>
            <person name="Andreopoulos W."/>
            <person name="Angelini C."/>
            <person name="Antonin V."/>
            <person name="Barry K.W."/>
            <person name="Bougher N.L."/>
            <person name="Buchanan P."/>
            <person name="Buyck B."/>
            <person name="Bense V."/>
            <person name="Catcheside P."/>
            <person name="Chovatia M."/>
            <person name="Cooper J."/>
            <person name="Damon W."/>
            <person name="Desjardin D."/>
            <person name="Finy P."/>
            <person name="Geml J."/>
            <person name="Haridas S."/>
            <person name="Hughes K."/>
            <person name="Justo A."/>
            <person name="Karasinski D."/>
            <person name="Kautmanova I."/>
            <person name="Kiss B."/>
            <person name="Kocsube S."/>
            <person name="Kotiranta H."/>
            <person name="LaButti K.M."/>
            <person name="Lechner B.E."/>
            <person name="Liimatainen K."/>
            <person name="Lipzen A."/>
            <person name="Lukacs Z."/>
            <person name="Mihaltcheva S."/>
            <person name="Morgado L.N."/>
            <person name="Niskanen T."/>
            <person name="Noordeloos M.E."/>
            <person name="Ohm R.A."/>
            <person name="Ortiz-Santana B."/>
            <person name="Ovrebo C."/>
            <person name="Racz N."/>
            <person name="Riley R."/>
            <person name="Savchenko A."/>
            <person name="Shiryaev A."/>
            <person name="Soop K."/>
            <person name="Spirin V."/>
            <person name="Szebenyi C."/>
            <person name="Tomsovsky M."/>
            <person name="Tulloss R.E."/>
            <person name="Uehling J."/>
            <person name="Grigoriev I.V."/>
            <person name="Vagvolgyi C."/>
            <person name="Papp T."/>
            <person name="Martin F.M."/>
            <person name="Miettinen O."/>
            <person name="Hibbett D.S."/>
            <person name="Nagy L.G."/>
        </authorList>
    </citation>
    <scope>NUCLEOTIDE SEQUENCE [LARGE SCALE GENOMIC DNA]</scope>
    <source>
        <strain evidence="3 4">CBS 121175</strain>
    </source>
</reference>
<dbReference type="AlphaFoldDB" id="A0A5C3KP77"/>
<feature type="region of interest" description="Disordered" evidence="1">
    <location>
        <begin position="207"/>
        <end position="230"/>
    </location>
</feature>
<name>A0A5C3KP77_COPMA</name>
<gene>
    <name evidence="3" type="ORF">FA15DRAFT_671740</name>
</gene>
<dbReference type="EMBL" id="ML210245">
    <property type="protein sequence ID" value="TFK22270.1"/>
    <property type="molecule type" value="Genomic_DNA"/>
</dbReference>
<organism evidence="3 4">
    <name type="scientific">Coprinopsis marcescibilis</name>
    <name type="common">Agaric fungus</name>
    <name type="synonym">Psathyrella marcescibilis</name>
    <dbReference type="NCBI Taxonomy" id="230819"/>
    <lineage>
        <taxon>Eukaryota</taxon>
        <taxon>Fungi</taxon>
        <taxon>Dikarya</taxon>
        <taxon>Basidiomycota</taxon>
        <taxon>Agaricomycotina</taxon>
        <taxon>Agaricomycetes</taxon>
        <taxon>Agaricomycetidae</taxon>
        <taxon>Agaricales</taxon>
        <taxon>Agaricineae</taxon>
        <taxon>Psathyrellaceae</taxon>
        <taxon>Coprinopsis</taxon>
    </lineage>
</organism>
<keyword evidence="2" id="KW-0732">Signal</keyword>